<comment type="caution">
    <text evidence="1">The sequence shown here is derived from an EMBL/GenBank/DDBJ whole genome shotgun (WGS) entry which is preliminary data.</text>
</comment>
<sequence>MERSYHSTIAEDAQDVPPSEARLKNPPKLMTRSPSSTVSVSSTVARASTPTSSPKSTKNQVHQSGNASSISDRDPDADSTSVAPQNPTSHPFAHTTAKLVLIPSVSTVDGIDVEEEARLYDELSRTYEDETDDFTRSNTPVRTARPAKQSSSSRPRPRSLPPESIFSADIFLADNTGNTPAGAAPLFAQDVRIAGWSTVGDGGGKFGSSKTIGGSGAYVVYDCVITTREGTTMHVLKRYSAFEELRSSLKRTLPSSLLPLIPSLPPKSALGRFRPAFLDSRRKLLQFFLASVLLHPEIGGRDVISSSTIAYDNIKMPESKII</sequence>
<evidence type="ECO:0000313" key="2">
    <source>
        <dbReference type="Proteomes" id="UP000664032"/>
    </source>
</evidence>
<organism evidence="1 2">
    <name type="scientific">Psilocybe cubensis</name>
    <name type="common">Psychedelic mushroom</name>
    <name type="synonym">Stropharia cubensis</name>
    <dbReference type="NCBI Taxonomy" id="181762"/>
    <lineage>
        <taxon>Eukaryota</taxon>
        <taxon>Fungi</taxon>
        <taxon>Dikarya</taxon>
        <taxon>Basidiomycota</taxon>
        <taxon>Agaricomycotina</taxon>
        <taxon>Agaricomycetes</taxon>
        <taxon>Agaricomycetidae</taxon>
        <taxon>Agaricales</taxon>
        <taxon>Agaricineae</taxon>
        <taxon>Strophariaceae</taxon>
        <taxon>Psilocybe</taxon>
    </lineage>
</organism>
<proteinExistence type="predicted"/>
<dbReference type="Proteomes" id="UP000664032">
    <property type="component" value="Unassembled WGS sequence"/>
</dbReference>
<gene>
    <name evidence="1" type="ORF">JR316_0011923</name>
</gene>
<protein>
    <submittedName>
        <fullName evidence="1">Uncharacterized protein</fullName>
    </submittedName>
</protein>
<reference evidence="1" key="1">
    <citation type="submission" date="2021-10" db="EMBL/GenBank/DDBJ databases">
        <title>Psilocybe cubensis genome.</title>
        <authorList>
            <person name="Mckernan K.J."/>
            <person name="Crawford S."/>
            <person name="Trippe A."/>
            <person name="Kane L.T."/>
            <person name="Mclaughlin S."/>
        </authorList>
    </citation>
    <scope>NUCLEOTIDE SEQUENCE</scope>
    <source>
        <strain evidence="1">MGC-MH-2018</strain>
    </source>
</reference>
<keyword evidence="2" id="KW-1185">Reference proteome</keyword>
<name>A0ACB8GL34_PSICU</name>
<evidence type="ECO:0000313" key="1">
    <source>
        <dbReference type="EMBL" id="KAH9476348.1"/>
    </source>
</evidence>
<accession>A0ACB8GL34</accession>
<dbReference type="EMBL" id="JAFIQS020000011">
    <property type="protein sequence ID" value="KAH9476348.1"/>
    <property type="molecule type" value="Genomic_DNA"/>
</dbReference>